<dbReference type="RefSeq" id="XP_033429800.1">
    <property type="nucleotide sequence ID" value="XM_033567805.1"/>
</dbReference>
<dbReference type="AlphaFoldDB" id="A0A5M9N0G3"/>
<evidence type="ECO:0000259" key="1">
    <source>
        <dbReference type="Pfam" id="PF24968"/>
    </source>
</evidence>
<gene>
    <name evidence="2" type="ORF">ATNIH1004_003125</name>
</gene>
<sequence length="176" mass="19661">MSNFEPIHYVPAHHREQILKAPVIRIFTVPHTQSEGTANHWCFYLLTPSGTSIAVDCQPSHRIPSTVLHGGSKGFLIISELSYTLPPDAQKAFPLDVISGLTVAGVLHKLIDHGRHQYEFDVHGVGCRYWVTSQIDLMCQVGLLTDLRQCANAKMAVTLLWPEQTTLPLDRGAYYQ</sequence>
<dbReference type="Proteomes" id="UP000324241">
    <property type="component" value="Unassembled WGS sequence"/>
</dbReference>
<evidence type="ECO:0000313" key="2">
    <source>
        <dbReference type="EMBL" id="KAA8650439.1"/>
    </source>
</evidence>
<dbReference type="GeneID" id="54325827"/>
<accession>A0A5M9N0G3</accession>
<dbReference type="EMBL" id="QUQM01000001">
    <property type="protein sequence ID" value="KAA8650439.1"/>
    <property type="molecule type" value="Genomic_DNA"/>
</dbReference>
<organism evidence="2 3">
    <name type="scientific">Aspergillus tanneri</name>
    <dbReference type="NCBI Taxonomy" id="1220188"/>
    <lineage>
        <taxon>Eukaryota</taxon>
        <taxon>Fungi</taxon>
        <taxon>Dikarya</taxon>
        <taxon>Ascomycota</taxon>
        <taxon>Pezizomycotina</taxon>
        <taxon>Eurotiomycetes</taxon>
        <taxon>Eurotiomycetidae</taxon>
        <taxon>Eurotiales</taxon>
        <taxon>Aspergillaceae</taxon>
        <taxon>Aspergillus</taxon>
        <taxon>Aspergillus subgen. Circumdati</taxon>
    </lineage>
</organism>
<name>A0A5M9N0G3_9EURO</name>
<dbReference type="VEuPathDB" id="FungiDB:EYZ11_000857"/>
<protein>
    <recommendedName>
        <fullName evidence="1">DUF7770 domain-containing protein</fullName>
    </recommendedName>
</protein>
<dbReference type="InterPro" id="IPR056672">
    <property type="entry name" value="DUF7770"/>
</dbReference>
<dbReference type="OrthoDB" id="3527137at2759"/>
<proteinExistence type="predicted"/>
<reference evidence="2 3" key="1">
    <citation type="submission" date="2019-08" db="EMBL/GenBank/DDBJ databases">
        <title>The genome sequence of a newly discovered highly antifungal drug resistant Aspergillus species, Aspergillus tanneri NIH 1004.</title>
        <authorList>
            <person name="Mounaud S."/>
            <person name="Singh I."/>
            <person name="Joardar V."/>
            <person name="Pakala S."/>
            <person name="Pakala S."/>
            <person name="Venepally P."/>
            <person name="Chung J.K."/>
            <person name="Losada L."/>
            <person name="Nierman W.C."/>
        </authorList>
    </citation>
    <scope>NUCLEOTIDE SEQUENCE [LARGE SCALE GENOMIC DNA]</scope>
    <source>
        <strain evidence="2 3">NIH1004</strain>
    </source>
</reference>
<comment type="caution">
    <text evidence="2">The sequence shown here is derived from an EMBL/GenBank/DDBJ whole genome shotgun (WGS) entry which is preliminary data.</text>
</comment>
<evidence type="ECO:0000313" key="3">
    <source>
        <dbReference type="Proteomes" id="UP000324241"/>
    </source>
</evidence>
<dbReference type="Pfam" id="PF24968">
    <property type="entry name" value="DUF7770"/>
    <property type="match status" value="1"/>
</dbReference>
<feature type="domain" description="DUF7770" evidence="1">
    <location>
        <begin position="32"/>
        <end position="175"/>
    </location>
</feature>